<dbReference type="PRINTS" id="PR00261">
    <property type="entry name" value="LDLRECEPTOR"/>
</dbReference>
<keyword evidence="3" id="KW-1133">Transmembrane helix</keyword>
<dbReference type="InterPro" id="IPR013320">
    <property type="entry name" value="ConA-like_dom_sf"/>
</dbReference>
<gene>
    <name evidence="6" type="ORF">HOLleu_00312</name>
</gene>
<feature type="disulfide bond" evidence="2">
    <location>
        <begin position="457"/>
        <end position="475"/>
    </location>
</feature>
<dbReference type="Pfam" id="PF00629">
    <property type="entry name" value="MAM"/>
    <property type="match status" value="4"/>
</dbReference>
<feature type="transmembrane region" description="Helical" evidence="3">
    <location>
        <begin position="1056"/>
        <end position="1080"/>
    </location>
</feature>
<dbReference type="InterPro" id="IPR036055">
    <property type="entry name" value="LDL_receptor-like_sf"/>
</dbReference>
<dbReference type="SUPFAM" id="SSF49899">
    <property type="entry name" value="Concanavalin A-like lectins/glucanases"/>
    <property type="match status" value="4"/>
</dbReference>
<feature type="disulfide bond" evidence="2">
    <location>
        <begin position="668"/>
        <end position="686"/>
    </location>
</feature>
<dbReference type="Gene3D" id="2.60.120.200">
    <property type="match status" value="4"/>
</dbReference>
<keyword evidence="4" id="KW-0732">Signal</keyword>
<feature type="disulfide bond" evidence="2">
    <location>
        <begin position="469"/>
        <end position="484"/>
    </location>
</feature>
<dbReference type="EMBL" id="JAIZAY010000001">
    <property type="protein sequence ID" value="KAJ8048134.1"/>
    <property type="molecule type" value="Genomic_DNA"/>
</dbReference>
<dbReference type="CDD" id="cd00112">
    <property type="entry name" value="LDLa"/>
    <property type="match status" value="4"/>
</dbReference>
<sequence>MRMFIGVLLFVSLAGKVHPRCSGFQCRSGSGCVTSQQYCDFIEDCADGSDEIDCPTLCTFDEGNNLCGWTQNTDDDFDWRVRDGTNTPPGYTGPAKDVTTGSLSGRYLFLDGTFTNVSSKSSITSPQFVKAARTCKLSLWYHFFGVEYGDLEIRQITNGDTKHLIKVLDKFPALLTWYYMEVSVDPCIENFRIILIGEDKQELPQEGGIAVDDIEFKDCAYGPPQSKCDEGYSQCSPSGVCYENKYQCDFTRDCCESDTDEQYCGDYRMCDFQYTFCDWTQLEDDDFDWRRHKGETGSDNTGPKYDHTTETVDGYYIYIEISNVKIADSARIASYVIAGNPTNCQLRFWYHMSGNFIGALTVYTREQINGPLHKLWGETQDLRDPWHFQVLDISRENDFQVVFEANRGISVIGDISLDDISFSPGCRAAGKILPVATTLIPPFTRPGGGCDTGFFSCADGGCARGDAYCDLHFDCFDGSDEADCPSYCGFETSMCGWTQDKSDDFDWKMRDNAADMDVDFKGPVNDHTYNTPQGNYLYVVGSTIPMNDRKARLISPTYYSASRACRFTFWYYMFGLEYGDLEVYIRTPTDGDRKIRKELDGYEQYGKWWQGEADIDACISQFQIILEVEDTMILPVQSGFAIDDFRFTDCATPLPVPSGSCGNRQAQCSNGMCYAADQQCDFALDCCDGTDELPSHCIAYSMCDFESGWCDWTNLDDDEFDWTRNNGGTGTSGTGPGNDHTLGTSNGYYLYIEVDNPRRPGDRARLGSYIILQPPGETCTLRFYYHMEGLGIGQLNVYKRSEVNGVLTTVWSRTQERGDNWFYASVGLGIETRAFQVLIEGVRGTAISGDIAIDDVSFTPGCQPSAHNLPVVSTVGYTATQFYNPCNSDQFLCTVDYSCISDDRVCNCVWDCPQGTDEDKNCGCGQSTSLLPVVSTTENIGSTRSPAPPCNSKQWLCPVEYTCIPKSKRCNDVEDCMDGSDEDDCDDCCGQSTSSLPVVSTTAYTGSTRPPAPPCNRKQWLCPVEYICIPKSKRCNDVEDCMDGSDEDDCDDSNGLAIAMGVIFGTLFLVIVIGGVYFFMKKRRKSVPSSNTSSLGLENPTYKSSDQILLQT</sequence>
<feature type="chain" id="PRO_5040517130" evidence="4">
    <location>
        <begin position="20"/>
        <end position="1112"/>
    </location>
</feature>
<organism evidence="6 7">
    <name type="scientific">Holothuria leucospilota</name>
    <name type="common">Black long sea cucumber</name>
    <name type="synonym">Mertensiothuria leucospilota</name>
    <dbReference type="NCBI Taxonomy" id="206669"/>
    <lineage>
        <taxon>Eukaryota</taxon>
        <taxon>Metazoa</taxon>
        <taxon>Echinodermata</taxon>
        <taxon>Eleutherozoa</taxon>
        <taxon>Echinozoa</taxon>
        <taxon>Holothuroidea</taxon>
        <taxon>Aspidochirotacea</taxon>
        <taxon>Aspidochirotida</taxon>
        <taxon>Holothuriidae</taxon>
        <taxon>Holothuria</taxon>
    </lineage>
</organism>
<dbReference type="GO" id="GO:0016020">
    <property type="term" value="C:membrane"/>
    <property type="evidence" value="ECO:0007669"/>
    <property type="project" value="InterPro"/>
</dbReference>
<reference evidence="6" key="1">
    <citation type="submission" date="2021-10" db="EMBL/GenBank/DDBJ databases">
        <title>Tropical sea cucumber genome reveals ecological adaptation and Cuvierian tubules defense mechanism.</title>
        <authorList>
            <person name="Chen T."/>
        </authorList>
    </citation>
    <scope>NUCLEOTIDE SEQUENCE</scope>
    <source>
        <strain evidence="6">Nanhai2018</strain>
        <tissue evidence="6">Muscle</tissue>
    </source>
</reference>
<dbReference type="SUPFAM" id="SSF57424">
    <property type="entry name" value="LDL receptor-like module"/>
    <property type="match status" value="5"/>
</dbReference>
<feature type="domain" description="MAM" evidence="5">
    <location>
        <begin position="701"/>
        <end position="864"/>
    </location>
</feature>
<accession>A0A9Q1HIM7</accession>
<feature type="domain" description="MAM" evidence="5">
    <location>
        <begin position="56"/>
        <end position="221"/>
    </location>
</feature>
<evidence type="ECO:0000256" key="1">
    <source>
        <dbReference type="ARBA" id="ARBA00023157"/>
    </source>
</evidence>
<dbReference type="CDD" id="cd06263">
    <property type="entry name" value="MAM"/>
    <property type="match status" value="4"/>
</dbReference>
<dbReference type="PANTHER" id="PTHR23282">
    <property type="entry name" value="APICAL ENDOSOMAL GLYCOPROTEIN PRECURSOR"/>
    <property type="match status" value="1"/>
</dbReference>
<evidence type="ECO:0000256" key="2">
    <source>
        <dbReference type="PROSITE-ProRule" id="PRU00124"/>
    </source>
</evidence>
<proteinExistence type="predicted"/>
<keyword evidence="3" id="KW-0472">Membrane</keyword>
<dbReference type="InterPro" id="IPR023415">
    <property type="entry name" value="LDLR_class-A_CS"/>
</dbReference>
<evidence type="ECO:0000256" key="3">
    <source>
        <dbReference type="SAM" id="Phobius"/>
    </source>
</evidence>
<evidence type="ECO:0000256" key="4">
    <source>
        <dbReference type="SAM" id="SignalP"/>
    </source>
</evidence>
<dbReference type="PROSITE" id="PS50060">
    <property type="entry name" value="MAM_2"/>
    <property type="match status" value="4"/>
</dbReference>
<feature type="domain" description="MAM" evidence="5">
    <location>
        <begin position="486"/>
        <end position="652"/>
    </location>
</feature>
<comment type="caution">
    <text evidence="2">Lacks conserved residue(s) required for the propagation of feature annotation.</text>
</comment>
<feature type="disulfide bond" evidence="2">
    <location>
        <begin position="970"/>
        <end position="985"/>
    </location>
</feature>
<dbReference type="PROSITE" id="PS50068">
    <property type="entry name" value="LDLRA_2"/>
    <property type="match status" value="6"/>
</dbReference>
<dbReference type="Pfam" id="PF00057">
    <property type="entry name" value="Ldl_recept_a"/>
    <property type="match status" value="3"/>
</dbReference>
<evidence type="ECO:0000313" key="7">
    <source>
        <dbReference type="Proteomes" id="UP001152320"/>
    </source>
</evidence>
<feature type="domain" description="MAM" evidence="5">
    <location>
        <begin position="268"/>
        <end position="428"/>
    </location>
</feature>
<dbReference type="SMART" id="SM00192">
    <property type="entry name" value="LDLa"/>
    <property type="match status" value="7"/>
</dbReference>
<feature type="disulfide bond" evidence="2">
    <location>
        <begin position="661"/>
        <end position="673"/>
    </location>
</feature>
<dbReference type="Gene3D" id="4.10.400.10">
    <property type="entry name" value="Low-density Lipoprotein Receptor"/>
    <property type="match status" value="5"/>
</dbReference>
<dbReference type="Proteomes" id="UP001152320">
    <property type="component" value="Chromosome 1"/>
</dbReference>
<feature type="disulfide bond" evidence="2">
    <location>
        <begin position="39"/>
        <end position="54"/>
    </location>
</feature>
<dbReference type="SMART" id="SM00137">
    <property type="entry name" value="MAM"/>
    <property type="match status" value="4"/>
</dbReference>
<evidence type="ECO:0000313" key="6">
    <source>
        <dbReference type="EMBL" id="KAJ8048134.1"/>
    </source>
</evidence>
<feature type="disulfide bond" evidence="2">
    <location>
        <begin position="450"/>
        <end position="462"/>
    </location>
</feature>
<keyword evidence="1 2" id="KW-1015">Disulfide bond</keyword>
<dbReference type="InterPro" id="IPR051560">
    <property type="entry name" value="MAM_domain-containing"/>
</dbReference>
<name>A0A9Q1HIM7_HOLLE</name>
<dbReference type="PRINTS" id="PR00020">
    <property type="entry name" value="MAMDOMAIN"/>
</dbReference>
<comment type="caution">
    <text evidence="6">The sequence shown here is derived from an EMBL/GenBank/DDBJ whole genome shotgun (WGS) entry which is preliminary data.</text>
</comment>
<keyword evidence="3" id="KW-0812">Transmembrane</keyword>
<dbReference type="OrthoDB" id="412155at2759"/>
<dbReference type="InterPro" id="IPR000998">
    <property type="entry name" value="MAM_dom"/>
</dbReference>
<dbReference type="PANTHER" id="PTHR23282:SF149">
    <property type="entry name" value="MAM DOMAIN-CONTAINING PROTEIN"/>
    <property type="match status" value="1"/>
</dbReference>
<dbReference type="PROSITE" id="PS01209">
    <property type="entry name" value="LDLRA_1"/>
    <property type="match status" value="3"/>
</dbReference>
<evidence type="ECO:0000259" key="5">
    <source>
        <dbReference type="PROSITE" id="PS50060"/>
    </source>
</evidence>
<dbReference type="AlphaFoldDB" id="A0A9Q1HIM7"/>
<feature type="signal peptide" evidence="4">
    <location>
        <begin position="1"/>
        <end position="19"/>
    </location>
</feature>
<feature type="disulfide bond" evidence="2">
    <location>
        <begin position="1035"/>
        <end position="1050"/>
    </location>
</feature>
<keyword evidence="7" id="KW-1185">Reference proteome</keyword>
<dbReference type="InterPro" id="IPR002172">
    <property type="entry name" value="LDrepeatLR_classA_rpt"/>
</dbReference>
<protein>
    <submittedName>
        <fullName evidence="6">MAM and LDL-receptor class A domain-containing protein 1</fullName>
    </submittedName>
</protein>